<keyword evidence="11" id="KW-0051">Antiviral defense</keyword>
<evidence type="ECO:0000313" key="15">
    <source>
        <dbReference type="Proteomes" id="UP000240258"/>
    </source>
</evidence>
<evidence type="ECO:0000256" key="2">
    <source>
        <dbReference type="ARBA" id="ARBA00005700"/>
    </source>
</evidence>
<comment type="cofactor">
    <cofactor evidence="1">
        <name>a divalent metal cation</name>
        <dbReference type="ChEBI" id="CHEBI:60240"/>
    </cofactor>
</comment>
<keyword evidence="7" id="KW-0255">Endonuclease</keyword>
<sequence length="797" mass="92809">MVRLQDDKERVILGGLLHDIGKFIGRSEKYMSQCHIGKKHPHLSWWFIKFLEEKKVIEEDRVLEELVLKHHEGNFFSEDINVAGLEDKYLRRLAYIVARADNYSSAERNEDEMKMRPFTKVPLDSIFGNIDIGRGKDRESKKRYKLKEFLFGNIFPMEFEENSQEELNLLIEKFLKEVEKIETESFKVLYTTLLELIRKYCWSIPSDTQKEICDLSLYDHLKTTSAISLATYNYVKDLRGSIEKATDADIKNAKLKDYFLLIAGDISGIQNYIFNLESTEGAGKRIRFRSFFIKIFTNMIAYKIIEELDLEVGNIIISSSGKFYILAQNTQVTREKISKLKNEINRELYQKYYGEIFFNIEYLALTGDDLGLKFSKKYAEINDLLAEGKRLKFLKEVVELPVLDEEINEMKSVQQCKICGKRLVEKGNICEYCLKDFQLGELLPKLRKVAFYKGDSDVVGDIEILGVKCKLYKDEEIEGKPFLVQEYEEDIRGDYPWVREYYGGYTPIDSKGNSISFEEIAQLSSSKNLGILKGDVDNLGLIMAYGLKIDDVDGEEKKVKDITSISRVATVSRMFDSFFSYWLKEKIKYENESYIVYSGGDDFMIVGAWDKLIDTAKEIRESFRKFVRDNENITLTCGVVLTKAKAPLFYGVKTVQEAEEFGKNSGKNGIVLFDTYIPWDRFYEVDRVINFIDENMKSGLFSQSFVYRLLRYTEMARKYSESKNGKYLKYISDFTYDIGRNISKKLKNPSSDERIIFLSRYFGMESIQSREKQRFLSEYMKVVLNYVVRKNRGGSDV</sequence>
<evidence type="ECO:0000256" key="8">
    <source>
        <dbReference type="ARBA" id="ARBA00022801"/>
    </source>
</evidence>
<dbReference type="InterPro" id="IPR054767">
    <property type="entry name" value="Cas10-Cmr2_palm2"/>
</dbReference>
<dbReference type="EMBL" id="CP028102">
    <property type="protein sequence ID" value="AVQ19761.1"/>
    <property type="molecule type" value="Genomic_DNA"/>
</dbReference>
<dbReference type="InterPro" id="IPR013408">
    <property type="entry name" value="Cas10/Csm1"/>
</dbReference>
<evidence type="ECO:0000256" key="4">
    <source>
        <dbReference type="ARBA" id="ARBA00022679"/>
    </source>
</evidence>
<evidence type="ECO:0000256" key="11">
    <source>
        <dbReference type="ARBA" id="ARBA00023118"/>
    </source>
</evidence>
<dbReference type="NCBIfam" id="TIGR02578">
    <property type="entry name" value="cas_TM1811_Csm1"/>
    <property type="match status" value="1"/>
</dbReference>
<keyword evidence="6" id="KW-0547">Nucleotide-binding</keyword>
<keyword evidence="9" id="KW-0269">Exonuclease</keyword>
<accession>A0ABM6TZ69</accession>
<evidence type="ECO:0000259" key="13">
    <source>
        <dbReference type="PROSITE" id="PS50887"/>
    </source>
</evidence>
<dbReference type="InterPro" id="IPR006674">
    <property type="entry name" value="HD_domain"/>
</dbReference>
<evidence type="ECO:0000313" key="14">
    <source>
        <dbReference type="EMBL" id="AVQ19761.1"/>
    </source>
</evidence>
<dbReference type="GeneID" id="62764250"/>
<proteinExistence type="inferred from homology"/>
<gene>
    <name evidence="14" type="primary">cas10</name>
    <name evidence="14" type="ORF">C4N19_11940</name>
</gene>
<evidence type="ECO:0000256" key="7">
    <source>
        <dbReference type="ARBA" id="ARBA00022759"/>
    </source>
</evidence>
<dbReference type="PANTHER" id="PTHR36528:SF1">
    <property type="entry name" value="CRISPR SYSTEM SINGLE-STRAND-SPECIFIC DEOXYRIBONUCLEASE CAS10_CSM1 (SUBTYPE III-A)"/>
    <property type="match status" value="1"/>
</dbReference>
<keyword evidence="4" id="KW-0808">Transferase</keyword>
<evidence type="ECO:0000256" key="10">
    <source>
        <dbReference type="ARBA" id="ARBA00022840"/>
    </source>
</evidence>
<evidence type="ECO:0000256" key="6">
    <source>
        <dbReference type="ARBA" id="ARBA00022741"/>
    </source>
</evidence>
<comment type="similarity">
    <text evidence="2">Belongs to the CRISPR-associated Cas10/Csm1 family.</text>
</comment>
<dbReference type="PROSITE" id="PS50887">
    <property type="entry name" value="GGDEF"/>
    <property type="match status" value="1"/>
</dbReference>
<dbReference type="PANTHER" id="PTHR36528">
    <property type="entry name" value="CRISPR SYSTEM SINGLE-STRAND-SPECIFIC DEOXYRIBONUCLEASE CAS10/CSM1 (SUBTYPE III-A)"/>
    <property type="match status" value="1"/>
</dbReference>
<keyword evidence="8" id="KW-0378">Hydrolase</keyword>
<dbReference type="Pfam" id="PF22335">
    <property type="entry name" value="Cas10-Cmr2_palm2"/>
    <property type="match status" value="1"/>
</dbReference>
<feature type="domain" description="GGDEF" evidence="13">
    <location>
        <begin position="527"/>
        <end position="675"/>
    </location>
</feature>
<reference evidence="15" key="1">
    <citation type="journal article" date="2018" name="MSphere">
        <title>Fusobacterium Genomics Using MinION and Illumina Sequencing Enables Genome Completion and Correction.</title>
        <authorList>
            <person name="Todd S.M."/>
            <person name="Settlage R.E."/>
            <person name="Lahmers K.K."/>
            <person name="Slade D.J."/>
        </authorList>
    </citation>
    <scope>NUCLEOTIDE SEQUENCE [LARGE SCALE GENOMIC DNA]</scope>
    <source>
        <strain evidence="15">ATCC 9817</strain>
    </source>
</reference>
<dbReference type="Gene3D" id="3.30.70.270">
    <property type="match status" value="1"/>
</dbReference>
<keyword evidence="10" id="KW-0067">ATP-binding</keyword>
<dbReference type="Pfam" id="PF01966">
    <property type="entry name" value="HD"/>
    <property type="match status" value="1"/>
</dbReference>
<dbReference type="InterPro" id="IPR000160">
    <property type="entry name" value="GGDEF_dom"/>
</dbReference>
<organism evidence="14 15">
    <name type="scientific">Fusobacterium mortiferum ATCC 9817</name>
    <dbReference type="NCBI Taxonomy" id="469616"/>
    <lineage>
        <taxon>Bacteria</taxon>
        <taxon>Fusobacteriati</taxon>
        <taxon>Fusobacteriota</taxon>
        <taxon>Fusobacteriia</taxon>
        <taxon>Fusobacteriales</taxon>
        <taxon>Fusobacteriaceae</taxon>
        <taxon>Fusobacterium</taxon>
    </lineage>
</organism>
<dbReference type="InterPro" id="IPR052117">
    <property type="entry name" value="Cas10/Csm1_subtype-III-A"/>
</dbReference>
<keyword evidence="15" id="KW-1185">Reference proteome</keyword>
<evidence type="ECO:0000256" key="9">
    <source>
        <dbReference type="ARBA" id="ARBA00022839"/>
    </source>
</evidence>
<evidence type="ECO:0000256" key="5">
    <source>
        <dbReference type="ARBA" id="ARBA00022722"/>
    </source>
</evidence>
<dbReference type="Gene3D" id="1.10.3210.10">
    <property type="entry name" value="Hypothetical protein af1432"/>
    <property type="match status" value="1"/>
</dbReference>
<dbReference type="InterPro" id="IPR043128">
    <property type="entry name" value="Rev_trsase/Diguanyl_cyclase"/>
</dbReference>
<protein>
    <recommendedName>
        <fullName evidence="3">CRISPR system single-strand-specific deoxyribonuclease Cas10/Csm1 (subtype III-A)</fullName>
    </recommendedName>
    <alternativeName>
        <fullName evidence="12">Cyclic oligoadenylate synthase</fullName>
    </alternativeName>
</protein>
<name>A0ABM6TZ69_FUSMR</name>
<evidence type="ECO:0000256" key="12">
    <source>
        <dbReference type="ARBA" id="ARBA00032922"/>
    </source>
</evidence>
<dbReference type="Proteomes" id="UP000240258">
    <property type="component" value="Chromosome"/>
</dbReference>
<dbReference type="RefSeq" id="WP_005886894.1">
    <property type="nucleotide sequence ID" value="NZ_CP028102.1"/>
</dbReference>
<evidence type="ECO:0000256" key="3">
    <source>
        <dbReference type="ARBA" id="ARBA00014333"/>
    </source>
</evidence>
<dbReference type="InterPro" id="IPR041062">
    <property type="entry name" value="Csm1_B"/>
</dbReference>
<dbReference type="Pfam" id="PF18211">
    <property type="entry name" value="Csm1_B"/>
    <property type="match status" value="1"/>
</dbReference>
<dbReference type="SUPFAM" id="SSF109604">
    <property type="entry name" value="HD-domain/PDEase-like"/>
    <property type="match status" value="1"/>
</dbReference>
<keyword evidence="5" id="KW-0540">Nuclease</keyword>
<evidence type="ECO:0000256" key="1">
    <source>
        <dbReference type="ARBA" id="ARBA00001968"/>
    </source>
</evidence>